<accession>A0A6J4N5N2</accession>
<proteinExistence type="predicted"/>
<reference evidence="1" key="1">
    <citation type="submission" date="2020-02" db="EMBL/GenBank/DDBJ databases">
        <authorList>
            <person name="Meier V. D."/>
        </authorList>
    </citation>
    <scope>NUCLEOTIDE SEQUENCE</scope>
    <source>
        <strain evidence="1">AVDCRST_MAG84</strain>
    </source>
</reference>
<evidence type="ECO:0000313" key="1">
    <source>
        <dbReference type="EMBL" id="CAA9375587.1"/>
    </source>
</evidence>
<dbReference type="EMBL" id="CADCTZ010001023">
    <property type="protein sequence ID" value="CAA9375587.1"/>
    <property type="molecule type" value="Genomic_DNA"/>
</dbReference>
<gene>
    <name evidence="1" type="ORF">AVDCRST_MAG84-4690</name>
</gene>
<name>A0A6J4N5N2_9CYAN</name>
<organism evidence="1">
    <name type="scientific">uncultured Microcoleus sp</name>
    <dbReference type="NCBI Taxonomy" id="259945"/>
    <lineage>
        <taxon>Bacteria</taxon>
        <taxon>Bacillati</taxon>
        <taxon>Cyanobacteriota</taxon>
        <taxon>Cyanophyceae</taxon>
        <taxon>Oscillatoriophycideae</taxon>
        <taxon>Oscillatoriales</taxon>
        <taxon>Microcoleaceae</taxon>
        <taxon>Microcoleus</taxon>
        <taxon>environmental samples</taxon>
    </lineage>
</organism>
<dbReference type="AlphaFoldDB" id="A0A6J4N5N2"/>
<protein>
    <submittedName>
        <fullName evidence="1">Uncharacterized protein</fullName>
    </submittedName>
</protein>
<sequence length="59" mass="6579">MDIYLSQTGNPEPRKSLLLLNLYREVVPNALLEIAGWLEEAREIIKVILAASKLEGGND</sequence>